<dbReference type="InterPro" id="IPR045316">
    <property type="entry name" value="Msc2-like"/>
</dbReference>
<dbReference type="InterPro" id="IPR058533">
    <property type="entry name" value="Cation_efflux_TM"/>
</dbReference>
<evidence type="ECO:0000256" key="5">
    <source>
        <dbReference type="ARBA" id="ARBA00023065"/>
    </source>
</evidence>
<comment type="caution">
    <text evidence="9">The sequence shown here is derived from an EMBL/GenBank/DDBJ whole genome shotgun (WGS) entry which is preliminary data.</text>
</comment>
<feature type="transmembrane region" description="Helical" evidence="7">
    <location>
        <begin position="30"/>
        <end position="52"/>
    </location>
</feature>
<dbReference type="RefSeq" id="WP_070932589.1">
    <property type="nucleotide sequence ID" value="NZ_MIPT01000001.1"/>
</dbReference>
<feature type="transmembrane region" description="Helical" evidence="7">
    <location>
        <begin position="58"/>
        <end position="76"/>
    </location>
</feature>
<evidence type="ECO:0000256" key="3">
    <source>
        <dbReference type="ARBA" id="ARBA00022692"/>
    </source>
</evidence>
<dbReference type="GO" id="GO:0005385">
    <property type="term" value="F:zinc ion transmembrane transporter activity"/>
    <property type="evidence" value="ECO:0007669"/>
    <property type="project" value="InterPro"/>
</dbReference>
<dbReference type="GO" id="GO:0016020">
    <property type="term" value="C:membrane"/>
    <property type="evidence" value="ECO:0007669"/>
    <property type="project" value="UniProtKB-SubCell"/>
</dbReference>
<name>A0A1S1HEC1_9SPHN</name>
<proteinExistence type="predicted"/>
<dbReference type="SUPFAM" id="SSF161111">
    <property type="entry name" value="Cation efflux protein transmembrane domain-like"/>
    <property type="match status" value="1"/>
</dbReference>
<gene>
    <name evidence="9" type="primary">czcD_1</name>
    <name evidence="9" type="ORF">BHE75_00819</name>
</gene>
<dbReference type="PANTHER" id="PTHR45755">
    <property type="match status" value="1"/>
</dbReference>
<sequence length="306" mass="32747">MHVHTITDRQHDHAFLGAGHQKNERRARAVIALTFAMMVVEVAAGIAFGSMALLADGIHMATHAGALALAAAAYAYARRHLHNPRFAFGTGKVGDLSAFASAIMLAVFAALIGWESIERLLNPGPIDFGDATLVAVLGLIVNLASAWMLGGGHGHDHGHAHGSGEHHHHDNNLRAAYVHVLADALTSVLAIFGLLAGRYAGWVWMDPMVGILGAVVILRWSWGLLRDTGGVLLDAVPDEKLPVAIRDALERGGDRVTDLHVWRVGPDHNAAVISLASADPRPPAHYKEQLVRVGRLCHLTVEVEPQ</sequence>
<feature type="transmembrane region" description="Helical" evidence="7">
    <location>
        <begin position="134"/>
        <end position="154"/>
    </location>
</feature>
<evidence type="ECO:0000256" key="7">
    <source>
        <dbReference type="SAM" id="Phobius"/>
    </source>
</evidence>
<protein>
    <submittedName>
        <fullName evidence="9">Cadmium, cobalt and zinc/H(+)-K(+) antiporter</fullName>
    </submittedName>
</protein>
<keyword evidence="3 7" id="KW-0812">Transmembrane</keyword>
<organism evidence="9 10">
    <name type="scientific">Edaphosphingomonas haloaromaticamans</name>
    <dbReference type="NCBI Taxonomy" id="653954"/>
    <lineage>
        <taxon>Bacteria</taxon>
        <taxon>Pseudomonadati</taxon>
        <taxon>Pseudomonadota</taxon>
        <taxon>Alphaproteobacteria</taxon>
        <taxon>Sphingomonadales</taxon>
        <taxon>Rhizorhabdaceae</taxon>
        <taxon>Edaphosphingomonas</taxon>
    </lineage>
</organism>
<keyword evidence="4 7" id="KW-1133">Transmembrane helix</keyword>
<dbReference type="OrthoDB" id="271709at2"/>
<evidence type="ECO:0000259" key="8">
    <source>
        <dbReference type="Pfam" id="PF01545"/>
    </source>
</evidence>
<feature type="transmembrane region" description="Helical" evidence="7">
    <location>
        <begin position="96"/>
        <end position="114"/>
    </location>
</feature>
<dbReference type="EMBL" id="MIPT01000001">
    <property type="protein sequence ID" value="OHT18840.1"/>
    <property type="molecule type" value="Genomic_DNA"/>
</dbReference>
<dbReference type="NCBIfam" id="TIGR01297">
    <property type="entry name" value="CDF"/>
    <property type="match status" value="1"/>
</dbReference>
<dbReference type="InterPro" id="IPR027469">
    <property type="entry name" value="Cation_efflux_TMD_sf"/>
</dbReference>
<keyword evidence="10" id="KW-1185">Reference proteome</keyword>
<evidence type="ECO:0000256" key="6">
    <source>
        <dbReference type="ARBA" id="ARBA00023136"/>
    </source>
</evidence>
<dbReference type="PANTHER" id="PTHR45755:SF4">
    <property type="entry name" value="ZINC TRANSPORTER 7"/>
    <property type="match status" value="1"/>
</dbReference>
<evidence type="ECO:0000313" key="9">
    <source>
        <dbReference type="EMBL" id="OHT18840.1"/>
    </source>
</evidence>
<evidence type="ECO:0000256" key="4">
    <source>
        <dbReference type="ARBA" id="ARBA00022989"/>
    </source>
</evidence>
<comment type="subcellular location">
    <subcellularLocation>
        <location evidence="1">Membrane</location>
        <topology evidence="1">Multi-pass membrane protein</topology>
    </subcellularLocation>
</comment>
<dbReference type="NCBIfam" id="NF033827">
    <property type="entry name" value="CDF_efflux_DmeF"/>
    <property type="match status" value="1"/>
</dbReference>
<accession>A0A1S1HEC1</accession>
<dbReference type="Pfam" id="PF01545">
    <property type="entry name" value="Cation_efflux"/>
    <property type="match status" value="1"/>
</dbReference>
<evidence type="ECO:0000256" key="1">
    <source>
        <dbReference type="ARBA" id="ARBA00004141"/>
    </source>
</evidence>
<dbReference type="AlphaFoldDB" id="A0A1S1HEC1"/>
<dbReference type="Gene3D" id="1.20.1510.10">
    <property type="entry name" value="Cation efflux protein transmembrane domain"/>
    <property type="match status" value="1"/>
</dbReference>
<dbReference type="Proteomes" id="UP000179467">
    <property type="component" value="Unassembled WGS sequence"/>
</dbReference>
<reference evidence="9 10" key="1">
    <citation type="submission" date="2016-09" db="EMBL/GenBank/DDBJ databases">
        <title>Metabolic pathway, cell adaptation mechanisms and a novel monoxygenase revealed through proteogenomic-transcription analysis of a Sphingomonas haloaromaticamans strain degrading the fungicide ortho-phenylphenol.</title>
        <authorList>
            <person name="Perruchon C."/>
            <person name="Papadopoulou E.S."/>
            <person name="Rousidou C."/>
            <person name="Vasileiadis S."/>
            <person name="Tanou G."/>
            <person name="Amoutzias G."/>
            <person name="Molassiotis A."/>
            <person name="Karpouzas D.G."/>
        </authorList>
    </citation>
    <scope>NUCLEOTIDE SEQUENCE [LARGE SCALE GENOMIC DNA]</scope>
    <source>
        <strain evidence="9 10">P3</strain>
    </source>
</reference>
<keyword evidence="2" id="KW-0813">Transport</keyword>
<keyword evidence="5" id="KW-0406">Ion transport</keyword>
<feature type="transmembrane region" description="Helical" evidence="7">
    <location>
        <begin position="202"/>
        <end position="222"/>
    </location>
</feature>
<feature type="transmembrane region" description="Helical" evidence="7">
    <location>
        <begin position="175"/>
        <end position="196"/>
    </location>
</feature>
<evidence type="ECO:0000256" key="2">
    <source>
        <dbReference type="ARBA" id="ARBA00022448"/>
    </source>
</evidence>
<keyword evidence="6 7" id="KW-0472">Membrane</keyword>
<dbReference type="GO" id="GO:0006882">
    <property type="term" value="P:intracellular zinc ion homeostasis"/>
    <property type="evidence" value="ECO:0007669"/>
    <property type="project" value="InterPro"/>
</dbReference>
<dbReference type="InterPro" id="IPR002524">
    <property type="entry name" value="Cation_efflux"/>
</dbReference>
<feature type="domain" description="Cation efflux protein transmembrane" evidence="8">
    <location>
        <begin position="29"/>
        <end position="233"/>
    </location>
</feature>
<evidence type="ECO:0000313" key="10">
    <source>
        <dbReference type="Proteomes" id="UP000179467"/>
    </source>
</evidence>